<protein>
    <recommendedName>
        <fullName evidence="4">DUF2273 domain-containing protein</fullName>
    </recommendedName>
</protein>
<dbReference type="RefSeq" id="WP_134488317.1">
    <property type="nucleotide sequence ID" value="NZ_SOEZ01000018.1"/>
</dbReference>
<keyword evidence="1" id="KW-1133">Transmembrane helix</keyword>
<proteinExistence type="predicted"/>
<gene>
    <name evidence="2" type="ORF">E3O23_03775</name>
</gene>
<evidence type="ECO:0008006" key="4">
    <source>
        <dbReference type="Google" id="ProtNLM"/>
    </source>
</evidence>
<keyword evidence="3" id="KW-1185">Reference proteome</keyword>
<evidence type="ECO:0000256" key="1">
    <source>
        <dbReference type="SAM" id="Phobius"/>
    </source>
</evidence>
<dbReference type="Proteomes" id="UP000297866">
    <property type="component" value="Unassembled WGS sequence"/>
</dbReference>
<reference evidence="2 3" key="1">
    <citation type="submission" date="2019-03" db="EMBL/GenBank/DDBJ databases">
        <title>Genomics of glacier-inhabiting Cryobacterium strains.</title>
        <authorList>
            <person name="Liu Q."/>
            <person name="Xin Y.-H."/>
        </authorList>
    </citation>
    <scope>NUCLEOTIDE SEQUENCE [LARGE SCALE GENOMIC DNA]</scope>
    <source>
        <strain evidence="2 3">Sr47</strain>
    </source>
</reference>
<keyword evidence="1" id="KW-0812">Transmembrane</keyword>
<accession>A0A4R8UJK4</accession>
<evidence type="ECO:0000313" key="2">
    <source>
        <dbReference type="EMBL" id="TFB54436.1"/>
    </source>
</evidence>
<feature type="transmembrane region" description="Helical" evidence="1">
    <location>
        <begin position="6"/>
        <end position="39"/>
    </location>
</feature>
<organism evidence="2 3">
    <name type="scientific">Cryobacterium tagatosivorans</name>
    <dbReference type="NCBI Taxonomy" id="1259199"/>
    <lineage>
        <taxon>Bacteria</taxon>
        <taxon>Bacillati</taxon>
        <taxon>Actinomycetota</taxon>
        <taxon>Actinomycetes</taxon>
        <taxon>Micrococcales</taxon>
        <taxon>Microbacteriaceae</taxon>
        <taxon>Cryobacterium</taxon>
    </lineage>
</organism>
<keyword evidence="1" id="KW-0472">Membrane</keyword>
<dbReference type="EMBL" id="SOEZ01000018">
    <property type="protein sequence ID" value="TFB54436.1"/>
    <property type="molecule type" value="Genomic_DNA"/>
</dbReference>
<evidence type="ECO:0000313" key="3">
    <source>
        <dbReference type="Proteomes" id="UP000297866"/>
    </source>
</evidence>
<name>A0A4R8UJK4_9MICO</name>
<comment type="caution">
    <text evidence="2">The sequence shown here is derived from an EMBL/GenBank/DDBJ whole genome shotgun (WGS) entry which is preliminary data.</text>
</comment>
<dbReference type="AlphaFoldDB" id="A0A4R8UJK4"/>
<sequence length="63" mass="6433">MNATKAGILIGAILVIVWITLGFGAFVLVLVGMIVGGIVGRIVDGKLDLPGVVDAVRGRRSSS</sequence>